<dbReference type="EMBL" id="BMDG01000004">
    <property type="protein sequence ID" value="GGI06990.1"/>
    <property type="molecule type" value="Genomic_DNA"/>
</dbReference>
<feature type="region of interest" description="Disordered" evidence="1">
    <location>
        <begin position="1"/>
        <end position="52"/>
    </location>
</feature>
<sequence>MTTPDYFAVDTYDQPEIQTIQTRQPDSPVSPRLSGIGESGESGKSGKPPRLYRADELKEGTPTRWLARGTIPQAEVSVLIGAEGIGKSLWWVLVVSYVTTGRKSNLLGIPQREPRDVVLILTEDSWADVRARLVSAGADLARIRVFCEDDDGTGAPTFPDDFVYIADELKHSRPGLIVVDAWLDTVRAGIQIKDTQQAREALHPWKEFAARSGAGVLLLGHTNRTDSDDLRSMIGATAALRQKARVLLFAMAPPETEGVLYVGSEKSNHAGRSTATEYRIDVQQVREETDDDPGTVPRLRVVGDTGRTVQDHFATWRKQSKEAARPQTADEKAAEWVRDYLTDRGGQALASEVQEAATFTDVNPKRLPAAVKSLGGYVGPGDGPRTPHVYRLTLQTLQTLQLSSDGEPAGESEMSDSEVAA</sequence>
<protein>
    <recommendedName>
        <fullName evidence="4">AAA domain-containing protein</fullName>
    </recommendedName>
</protein>
<accession>A0ABQ2B6R3</accession>
<feature type="region of interest" description="Disordered" evidence="1">
    <location>
        <begin position="402"/>
        <end position="421"/>
    </location>
</feature>
<gene>
    <name evidence="2" type="ORF">GCM10007368_13920</name>
</gene>
<proteinExistence type="predicted"/>
<dbReference type="RefSeq" id="WP_188522944.1">
    <property type="nucleotide sequence ID" value="NZ_BMDG01000004.1"/>
</dbReference>
<dbReference type="Pfam" id="PF13481">
    <property type="entry name" value="AAA_25"/>
    <property type="match status" value="1"/>
</dbReference>
<feature type="compositionally biased region" description="Polar residues" evidence="1">
    <location>
        <begin position="16"/>
        <end position="27"/>
    </location>
</feature>
<name>A0ABQ2B6R3_9MICO</name>
<feature type="compositionally biased region" description="Acidic residues" evidence="1">
    <location>
        <begin position="408"/>
        <end position="421"/>
    </location>
</feature>
<comment type="caution">
    <text evidence="2">The sequence shown here is derived from an EMBL/GenBank/DDBJ whole genome shotgun (WGS) entry which is preliminary data.</text>
</comment>
<reference evidence="3" key="1">
    <citation type="journal article" date="2019" name="Int. J. Syst. Evol. Microbiol.">
        <title>The Global Catalogue of Microorganisms (GCM) 10K type strain sequencing project: providing services to taxonomists for standard genome sequencing and annotation.</title>
        <authorList>
            <consortium name="The Broad Institute Genomics Platform"/>
            <consortium name="The Broad Institute Genome Sequencing Center for Infectious Disease"/>
            <person name="Wu L."/>
            <person name="Ma J."/>
        </authorList>
    </citation>
    <scope>NUCLEOTIDE SEQUENCE [LARGE SCALE GENOMIC DNA]</scope>
    <source>
        <strain evidence="3">CCM 8653</strain>
    </source>
</reference>
<dbReference type="Proteomes" id="UP000632535">
    <property type="component" value="Unassembled WGS sequence"/>
</dbReference>
<evidence type="ECO:0000313" key="3">
    <source>
        <dbReference type="Proteomes" id="UP000632535"/>
    </source>
</evidence>
<evidence type="ECO:0000256" key="1">
    <source>
        <dbReference type="SAM" id="MobiDB-lite"/>
    </source>
</evidence>
<organism evidence="2 3">
    <name type="scientific">Isoptericola cucumis</name>
    <dbReference type="NCBI Taxonomy" id="1776856"/>
    <lineage>
        <taxon>Bacteria</taxon>
        <taxon>Bacillati</taxon>
        <taxon>Actinomycetota</taxon>
        <taxon>Actinomycetes</taxon>
        <taxon>Micrococcales</taxon>
        <taxon>Promicromonosporaceae</taxon>
        <taxon>Isoptericola</taxon>
    </lineage>
</organism>
<evidence type="ECO:0000313" key="2">
    <source>
        <dbReference type="EMBL" id="GGI06990.1"/>
    </source>
</evidence>
<dbReference type="Gene3D" id="3.40.50.300">
    <property type="entry name" value="P-loop containing nucleotide triphosphate hydrolases"/>
    <property type="match status" value="1"/>
</dbReference>
<dbReference type="InterPro" id="IPR027417">
    <property type="entry name" value="P-loop_NTPase"/>
</dbReference>
<evidence type="ECO:0008006" key="4">
    <source>
        <dbReference type="Google" id="ProtNLM"/>
    </source>
</evidence>
<keyword evidence="3" id="KW-1185">Reference proteome</keyword>
<dbReference type="SUPFAM" id="SSF52540">
    <property type="entry name" value="P-loop containing nucleoside triphosphate hydrolases"/>
    <property type="match status" value="1"/>
</dbReference>